<dbReference type="Proteomes" id="UP001150603">
    <property type="component" value="Unassembled WGS sequence"/>
</dbReference>
<evidence type="ECO:0000313" key="1">
    <source>
        <dbReference type="EMBL" id="KAJ1940127.1"/>
    </source>
</evidence>
<dbReference type="EMBL" id="JANBPW010002636">
    <property type="protein sequence ID" value="KAJ1940127.1"/>
    <property type="molecule type" value="Genomic_DNA"/>
</dbReference>
<proteinExistence type="predicted"/>
<organism evidence="1 2">
    <name type="scientific">Linderina macrospora</name>
    <dbReference type="NCBI Taxonomy" id="4868"/>
    <lineage>
        <taxon>Eukaryota</taxon>
        <taxon>Fungi</taxon>
        <taxon>Fungi incertae sedis</taxon>
        <taxon>Zoopagomycota</taxon>
        <taxon>Kickxellomycotina</taxon>
        <taxon>Kickxellomycetes</taxon>
        <taxon>Kickxellales</taxon>
        <taxon>Kickxellaceae</taxon>
        <taxon>Linderina</taxon>
    </lineage>
</organism>
<keyword evidence="1" id="KW-0687">Ribonucleoprotein</keyword>
<dbReference type="EC" id="2.7.11.1" evidence="1"/>
<protein>
    <submittedName>
        <fullName evidence="1">U4/U6 small nuclear ribonucleoprotein prp4</fullName>
        <ecNumber evidence="1">2.7.11.1</ecNumber>
    </submittedName>
</protein>
<keyword evidence="1" id="KW-0808">Transferase</keyword>
<gene>
    <name evidence="1" type="primary">PRP4_1</name>
    <name evidence="1" type="ORF">FBU59_003903</name>
</gene>
<name>A0ACC1J7B7_9FUNG</name>
<sequence>MHQAGIKEQRILERLHAADKTGRSHVVQFLGSFTYRNHLCLCFELLGMNLREVVRKFGRDSGLSLQAVRVYGTQLMLALDHLRRNRVLHGDLKPDNCFVSEQRSVAKLGDLGSACDVEENEVTPYLVSRFYRAPEIILGMQYDYAIDMWSLGVTLFELYTGKIMFAGRNNNEMLKLMMEARGHFSSRVLRRGQLWQQHFEDNGGSLMDFVSRTTDKVSNRTTTQRMAFTRPTRDIKSRVLSATPPDSTPEDVQAALRFAQLLDGCLELNPEKRLTPSEALQHPFFAMAK</sequence>
<reference evidence="1" key="1">
    <citation type="submission" date="2022-07" db="EMBL/GenBank/DDBJ databases">
        <title>Phylogenomic reconstructions and comparative analyses of Kickxellomycotina fungi.</title>
        <authorList>
            <person name="Reynolds N.K."/>
            <person name="Stajich J.E."/>
            <person name="Barry K."/>
            <person name="Grigoriev I.V."/>
            <person name="Crous P."/>
            <person name="Smith M.E."/>
        </authorList>
    </citation>
    <scope>NUCLEOTIDE SEQUENCE</scope>
    <source>
        <strain evidence="1">NRRL 5244</strain>
    </source>
</reference>
<comment type="caution">
    <text evidence="1">The sequence shown here is derived from an EMBL/GenBank/DDBJ whole genome shotgun (WGS) entry which is preliminary data.</text>
</comment>
<accession>A0ACC1J7B7</accession>
<keyword evidence="2" id="KW-1185">Reference proteome</keyword>
<evidence type="ECO:0000313" key="2">
    <source>
        <dbReference type="Proteomes" id="UP001150603"/>
    </source>
</evidence>